<organism evidence="2 3">
    <name type="scientific">Bartonella apis</name>
    <dbReference type="NCBI Taxonomy" id="1686310"/>
    <lineage>
        <taxon>Bacteria</taxon>
        <taxon>Pseudomonadati</taxon>
        <taxon>Pseudomonadota</taxon>
        <taxon>Alphaproteobacteria</taxon>
        <taxon>Hyphomicrobiales</taxon>
        <taxon>Bartonellaceae</taxon>
        <taxon>Bartonella</taxon>
    </lineage>
</organism>
<proteinExistence type="predicted"/>
<dbReference type="OrthoDB" id="7925421at2"/>
<gene>
    <name evidence="2" type="ORF">PEB0149_016000</name>
</gene>
<protein>
    <submittedName>
        <fullName evidence="2">Membrane-anchored ribosome-binding protein</fullName>
    </submittedName>
</protein>
<dbReference type="Proteomes" id="UP000187344">
    <property type="component" value="Unassembled WGS sequence"/>
</dbReference>
<dbReference type="RefSeq" id="WP_075869297.1">
    <property type="nucleotide sequence ID" value="NZ_CALYQA010000002.1"/>
</dbReference>
<keyword evidence="1" id="KW-0812">Transmembrane</keyword>
<keyword evidence="1" id="KW-0472">Membrane</keyword>
<keyword evidence="1" id="KW-1133">Transmembrane helix</keyword>
<dbReference type="AlphaFoldDB" id="A0A1R0FAX5"/>
<name>A0A1R0FAX5_9HYPH</name>
<evidence type="ECO:0000313" key="3">
    <source>
        <dbReference type="Proteomes" id="UP000187344"/>
    </source>
</evidence>
<keyword evidence="3" id="KW-1185">Reference proteome</keyword>
<evidence type="ECO:0000256" key="1">
    <source>
        <dbReference type="SAM" id="Phobius"/>
    </source>
</evidence>
<feature type="transmembrane region" description="Helical" evidence="1">
    <location>
        <begin position="84"/>
        <end position="101"/>
    </location>
</feature>
<dbReference type="GeneID" id="92991240"/>
<comment type="caution">
    <text evidence="2">The sequence shown here is derived from an EMBL/GenBank/DDBJ whole genome shotgun (WGS) entry which is preliminary data.</text>
</comment>
<evidence type="ECO:0000313" key="2">
    <source>
        <dbReference type="EMBL" id="OLY44134.1"/>
    </source>
</evidence>
<dbReference type="EMBL" id="LXYT01000001">
    <property type="protein sequence ID" value="OLY44134.1"/>
    <property type="molecule type" value="Genomic_DNA"/>
</dbReference>
<reference evidence="2 3" key="1">
    <citation type="submission" date="2016-12" db="EMBL/GenBank/DDBJ databases">
        <title>Comparative genomics of Bartonella apis.</title>
        <authorList>
            <person name="Engel P."/>
        </authorList>
    </citation>
    <scope>NUCLEOTIDE SEQUENCE [LARGE SCALE GENOMIC DNA]</scope>
    <source>
        <strain evidence="2 3">PEB0149</strain>
    </source>
</reference>
<accession>A0A1R0FAX5</accession>
<sequence>MPKENATPAEKSLQEQFEQLKKEVSNIHSSLNDLGSEKMTAAKGKAEKLYASAKENGEEAISQAKEKIGDVQGQLCNCIREKPIASLAAAAGVGFILALLMRR</sequence>